<dbReference type="AlphaFoldDB" id="A0A4D4M6E9"/>
<dbReference type="Proteomes" id="UP000302139">
    <property type="component" value="Unassembled WGS sequence"/>
</dbReference>
<evidence type="ECO:0000256" key="1">
    <source>
        <dbReference type="SAM" id="MobiDB-lite"/>
    </source>
</evidence>
<comment type="caution">
    <text evidence="2">The sequence shown here is derived from an EMBL/GenBank/DDBJ whole genome shotgun (WGS) entry which is preliminary data.</text>
</comment>
<accession>A0A4D4M6E9</accession>
<evidence type="ECO:0000313" key="2">
    <source>
        <dbReference type="EMBL" id="GDY67470.1"/>
    </source>
</evidence>
<organism evidence="2 3">
    <name type="scientific">Streptomyces avermitilis</name>
    <dbReference type="NCBI Taxonomy" id="33903"/>
    <lineage>
        <taxon>Bacteria</taxon>
        <taxon>Bacillati</taxon>
        <taxon>Actinomycetota</taxon>
        <taxon>Actinomycetes</taxon>
        <taxon>Kitasatosporales</taxon>
        <taxon>Streptomycetaceae</taxon>
        <taxon>Streptomyces</taxon>
    </lineage>
</organism>
<protein>
    <submittedName>
        <fullName evidence="2">Uncharacterized protein</fullName>
    </submittedName>
</protein>
<evidence type="ECO:0000313" key="3">
    <source>
        <dbReference type="Proteomes" id="UP000302139"/>
    </source>
</evidence>
<reference evidence="2 3" key="1">
    <citation type="submission" date="2019-04" db="EMBL/GenBank/DDBJ databases">
        <title>Draft genome sequences of Streptomyces avermitilis NBRC 14893.</title>
        <authorList>
            <person name="Komaki H."/>
            <person name="Tamura T."/>
            <person name="Hosoyama A."/>
        </authorList>
    </citation>
    <scope>NUCLEOTIDE SEQUENCE [LARGE SCALE GENOMIC DNA]</scope>
    <source>
        <strain evidence="2 3">NBRC 14893</strain>
    </source>
</reference>
<feature type="compositionally biased region" description="Basic and acidic residues" evidence="1">
    <location>
        <begin position="1"/>
        <end position="12"/>
    </location>
</feature>
<sequence length="221" mass="23862">MAVAHGADDLTRAHHAGQQRRIEAHMREDLLVVRLRRGRPPARTGDITAVGRALSREAFGEVVVRQAYRGGRADRLGLVLRQPGPLRDRERGARHAARALGPGLRAAQFLDQPAGLRRRAHVVPQQCRAHRVAVRVEGDEAVLLAADRDRRRLVCRVAALVQGLAQGVPPLPRITLAARPGGDGVGRLAARHHPSGRCVDHQGLGGLGGCVHTDDERTLGC</sequence>
<gene>
    <name evidence="2" type="ORF">SAV14893_068630</name>
</gene>
<feature type="region of interest" description="Disordered" evidence="1">
    <location>
        <begin position="1"/>
        <end position="21"/>
    </location>
</feature>
<name>A0A4D4M6E9_STRAX</name>
<proteinExistence type="predicted"/>
<dbReference type="EMBL" id="BJHX01000001">
    <property type="protein sequence ID" value="GDY67470.1"/>
    <property type="molecule type" value="Genomic_DNA"/>
</dbReference>